<dbReference type="Pfam" id="PF09103">
    <property type="entry name" value="BRCA-2_OB1"/>
    <property type="match status" value="1"/>
</dbReference>
<gene>
    <name evidence="3" type="ORF">CC85DRAFT_253145</name>
</gene>
<evidence type="ECO:0000259" key="1">
    <source>
        <dbReference type="Pfam" id="PF09103"/>
    </source>
</evidence>
<evidence type="ECO:0000313" key="3">
    <source>
        <dbReference type="EMBL" id="KLT38351.1"/>
    </source>
</evidence>
<dbReference type="InterPro" id="IPR036315">
    <property type="entry name" value="BRCA2_hlx_sf"/>
</dbReference>
<dbReference type="SUPFAM" id="SSF50249">
    <property type="entry name" value="Nucleic acid-binding proteins"/>
    <property type="match status" value="2"/>
</dbReference>
<dbReference type="InterPro" id="IPR015187">
    <property type="entry name" value="BRCA2_OB_1"/>
</dbReference>
<dbReference type="AlphaFoldDB" id="A0A0J0XB89"/>
<dbReference type="OrthoDB" id="21095at2759"/>
<protein>
    <recommendedName>
        <fullName evidence="5">BRCA2 OB1 domain-containing protein</fullName>
    </recommendedName>
</protein>
<dbReference type="InterPro" id="IPR012340">
    <property type="entry name" value="NA-bd_OB-fold"/>
</dbReference>
<reference evidence="3 4" key="1">
    <citation type="submission" date="2015-03" db="EMBL/GenBank/DDBJ databases">
        <title>Genomics and transcriptomics of the oil-accumulating basidiomycete yeast T. oleaginosus allow insights into substrate utilization and the diverse evolutionary trajectories of mating systems in fungi.</title>
        <authorList>
            <consortium name="DOE Joint Genome Institute"/>
            <person name="Kourist R."/>
            <person name="Kracht O."/>
            <person name="Bracharz F."/>
            <person name="Lipzen A."/>
            <person name="Nolan M."/>
            <person name="Ohm R."/>
            <person name="Grigoriev I."/>
            <person name="Sun S."/>
            <person name="Heitman J."/>
            <person name="Bruck T."/>
            <person name="Nowrousian M."/>
        </authorList>
    </citation>
    <scope>NUCLEOTIDE SEQUENCE [LARGE SCALE GENOMIC DNA]</scope>
    <source>
        <strain evidence="3 4">IBC0246</strain>
    </source>
</reference>
<dbReference type="PANTHER" id="PTHR11289">
    <property type="entry name" value="BREAST CANCER TYPE 2 SUSCEPTIBILITY PROTEIN BRCA2"/>
    <property type="match status" value="1"/>
</dbReference>
<dbReference type="Pfam" id="PF09169">
    <property type="entry name" value="BRCA-2_helical"/>
    <property type="match status" value="1"/>
</dbReference>
<evidence type="ECO:0008006" key="5">
    <source>
        <dbReference type="Google" id="ProtNLM"/>
    </source>
</evidence>
<dbReference type="SUPFAM" id="SSF81872">
    <property type="entry name" value="BRCA2 helical domain"/>
    <property type="match status" value="1"/>
</dbReference>
<dbReference type="GO" id="GO:0006355">
    <property type="term" value="P:regulation of DNA-templated transcription"/>
    <property type="evidence" value="ECO:0007669"/>
    <property type="project" value="TreeGrafter"/>
</dbReference>
<dbReference type="PANTHER" id="PTHR11289:SF0">
    <property type="entry name" value="BREAST CANCER TYPE 2 SUSCEPTIBILITY PROTEIN"/>
    <property type="match status" value="1"/>
</dbReference>
<dbReference type="GeneID" id="28981196"/>
<dbReference type="CDD" id="cd04493">
    <property type="entry name" value="BRCA2DBD_OB1"/>
    <property type="match status" value="1"/>
</dbReference>
<dbReference type="Proteomes" id="UP000053611">
    <property type="component" value="Unassembled WGS sequence"/>
</dbReference>
<feature type="domain" description="BRCA2 OB1" evidence="1">
    <location>
        <begin position="104"/>
        <end position="224"/>
    </location>
</feature>
<evidence type="ECO:0000259" key="2">
    <source>
        <dbReference type="Pfam" id="PF09169"/>
    </source>
</evidence>
<keyword evidence="4" id="KW-1185">Reference proteome</keyword>
<dbReference type="Gene3D" id="2.40.50.140">
    <property type="entry name" value="Nucleic acid-binding proteins"/>
    <property type="match status" value="3"/>
</dbReference>
<name>A0A0J0XB89_9TREE</name>
<sequence>MVGGAYVRPDEIWTLNLTNAVYYQFIGEDASVLGTVQALEQLKLVGCELATQKWVDNHWRLILWKIAGQVMAQPKLFDQKWNWYEVLCQLRYRYEREYGAAQRPIVRRIQEHDSSPSLPMILCVAAIHRPEPVSDEGDEAVAQKPHLDLTDGWYVVRALLDDCLTRALDKGKIRVGRKLGLSGARLESGADGADVLEAYNKSHLVLSGNSTHLAKWDARLGLQRLPFVAGLSSLSVDGGLIVLMDIVLDRVYPVAYMNSDRASREPPWSEDEELQRSDAWRDKYETERTRLREEMQRSLEKVQEVASILASHAEDVGTIPPSSPPDVEADYDALMATSNIMGFVRVLPSTKIVHLAAYARQRALAEIDAGRAEIEAQLSAACPPRSTRSFLMARVRDGREGNKEQARTGMLNVWDVKELGSELKEGQRYLVSNLIPGRMGDWAPPKAGKIREVYLHTRRDSRWQPVSSK</sequence>
<dbReference type="EMBL" id="KQ087317">
    <property type="protein sequence ID" value="KLT38351.1"/>
    <property type="molecule type" value="Genomic_DNA"/>
</dbReference>
<evidence type="ECO:0000313" key="4">
    <source>
        <dbReference type="Proteomes" id="UP000053611"/>
    </source>
</evidence>
<dbReference type="STRING" id="879819.A0A0J0XB89"/>
<organism evidence="3 4">
    <name type="scientific">Cutaneotrichosporon oleaginosum</name>
    <dbReference type="NCBI Taxonomy" id="879819"/>
    <lineage>
        <taxon>Eukaryota</taxon>
        <taxon>Fungi</taxon>
        <taxon>Dikarya</taxon>
        <taxon>Basidiomycota</taxon>
        <taxon>Agaricomycotina</taxon>
        <taxon>Tremellomycetes</taxon>
        <taxon>Trichosporonales</taxon>
        <taxon>Trichosporonaceae</taxon>
        <taxon>Cutaneotrichosporon</taxon>
    </lineage>
</organism>
<accession>A0A0J0XB89</accession>
<dbReference type="RefSeq" id="XP_018274842.1">
    <property type="nucleotide sequence ID" value="XM_018420593.1"/>
</dbReference>
<dbReference type="GO" id="GO:0000724">
    <property type="term" value="P:double-strand break repair via homologous recombination"/>
    <property type="evidence" value="ECO:0007669"/>
    <property type="project" value="InterPro"/>
</dbReference>
<feature type="domain" description="Breast cancer type 2 susceptibility protein helical" evidence="2">
    <location>
        <begin position="41"/>
        <end position="97"/>
    </location>
</feature>
<proteinExistence type="predicted"/>
<dbReference type="InterPro" id="IPR015525">
    <property type="entry name" value="BRCA2"/>
</dbReference>
<dbReference type="InterPro" id="IPR015252">
    <property type="entry name" value="BRCA2_hlx"/>
</dbReference>